<accession>A0ABU3GRA8</accession>
<proteinExistence type="predicted"/>
<evidence type="ECO:0008006" key="4">
    <source>
        <dbReference type="Google" id="ProtNLM"/>
    </source>
</evidence>
<dbReference type="EMBL" id="JAVLVU010000001">
    <property type="protein sequence ID" value="MDT3402317.1"/>
    <property type="molecule type" value="Genomic_DNA"/>
</dbReference>
<keyword evidence="1" id="KW-0812">Transmembrane</keyword>
<sequence length="111" mass="12782">MKTSIYPINKGINKSIEFRGLKAQWIWWFGGLVIVLMLLFTVMYICGLGTLFCLASTGILAFWGSLKVFSLSKKYGEHGLKKMLAYRRLPKQVRISSRSVYIRLGWKDSKK</sequence>
<dbReference type="Pfam" id="PF13571">
    <property type="entry name" value="DUF4133"/>
    <property type="match status" value="1"/>
</dbReference>
<evidence type="ECO:0000313" key="3">
    <source>
        <dbReference type="Proteomes" id="UP001258315"/>
    </source>
</evidence>
<dbReference type="InterPro" id="IPR025407">
    <property type="entry name" value="DUF4133"/>
</dbReference>
<evidence type="ECO:0000313" key="2">
    <source>
        <dbReference type="EMBL" id="MDT3402317.1"/>
    </source>
</evidence>
<name>A0ABU3GRA8_9SPHI</name>
<reference evidence="3" key="1">
    <citation type="submission" date="2023-07" db="EMBL/GenBank/DDBJ databases">
        <title>Functional and genomic diversity of the sorghum phyllosphere microbiome.</title>
        <authorList>
            <person name="Shade A."/>
        </authorList>
    </citation>
    <scope>NUCLEOTIDE SEQUENCE [LARGE SCALE GENOMIC DNA]</scope>
    <source>
        <strain evidence="3">SORGH_AS_0422</strain>
    </source>
</reference>
<feature type="transmembrane region" description="Helical" evidence="1">
    <location>
        <begin position="25"/>
        <end position="45"/>
    </location>
</feature>
<gene>
    <name evidence="2" type="ORF">QE417_001389</name>
</gene>
<keyword evidence="3" id="KW-1185">Reference proteome</keyword>
<comment type="caution">
    <text evidence="2">The sequence shown here is derived from an EMBL/GenBank/DDBJ whole genome shotgun (WGS) entry which is preliminary data.</text>
</comment>
<keyword evidence="1" id="KW-1133">Transmembrane helix</keyword>
<organism evidence="2 3">
    <name type="scientific">Mucilaginibacter terrae</name>
    <dbReference type="NCBI Taxonomy" id="1955052"/>
    <lineage>
        <taxon>Bacteria</taxon>
        <taxon>Pseudomonadati</taxon>
        <taxon>Bacteroidota</taxon>
        <taxon>Sphingobacteriia</taxon>
        <taxon>Sphingobacteriales</taxon>
        <taxon>Sphingobacteriaceae</taxon>
        <taxon>Mucilaginibacter</taxon>
    </lineage>
</organism>
<keyword evidence="1" id="KW-0472">Membrane</keyword>
<dbReference type="Proteomes" id="UP001258315">
    <property type="component" value="Unassembled WGS sequence"/>
</dbReference>
<evidence type="ECO:0000256" key="1">
    <source>
        <dbReference type="SAM" id="Phobius"/>
    </source>
</evidence>
<dbReference type="RefSeq" id="WP_311948682.1">
    <property type="nucleotide sequence ID" value="NZ_JAVLVU010000001.1"/>
</dbReference>
<feature type="transmembrane region" description="Helical" evidence="1">
    <location>
        <begin position="51"/>
        <end position="72"/>
    </location>
</feature>
<protein>
    <recommendedName>
        <fullName evidence="4">DUF4133 domain-containing protein</fullName>
    </recommendedName>
</protein>